<dbReference type="SUPFAM" id="SSF51735">
    <property type="entry name" value="NAD(P)-binding Rossmann-fold domains"/>
    <property type="match status" value="1"/>
</dbReference>
<sequence>MVFTFNGIPDLTSKRALLISGTYGLNMATSIELARQNAHVFLTVHTDASGTAAVQHIQDETSNLKVKYLLQDLSSLKSVYNASQAVLAHRRPLHELLEGQFGVIVGVGVKAYRQAKPASYLVSRVYNHQAGESRALYANSNSPGFIANQAE</sequence>
<keyword evidence="2" id="KW-0560">Oxidoreductase</keyword>
<dbReference type="EMBL" id="JANBPT010001049">
    <property type="protein sequence ID" value="KAJ1910445.1"/>
    <property type="molecule type" value="Genomic_DNA"/>
</dbReference>
<protein>
    <submittedName>
        <fullName evidence="3">Uncharacterized protein</fullName>
    </submittedName>
</protein>
<dbReference type="AlphaFoldDB" id="A0A9W7ZJ78"/>
<comment type="similarity">
    <text evidence="1">Belongs to the short-chain dehydrogenases/reductases (SDR) family.</text>
</comment>
<dbReference type="Proteomes" id="UP001150569">
    <property type="component" value="Unassembled WGS sequence"/>
</dbReference>
<organism evidence="3 4">
    <name type="scientific">Tieghemiomyces parasiticus</name>
    <dbReference type="NCBI Taxonomy" id="78921"/>
    <lineage>
        <taxon>Eukaryota</taxon>
        <taxon>Fungi</taxon>
        <taxon>Fungi incertae sedis</taxon>
        <taxon>Zoopagomycota</taxon>
        <taxon>Kickxellomycotina</taxon>
        <taxon>Dimargaritomycetes</taxon>
        <taxon>Dimargaritales</taxon>
        <taxon>Dimargaritaceae</taxon>
        <taxon>Tieghemiomyces</taxon>
    </lineage>
</organism>
<dbReference type="GO" id="GO:0016491">
    <property type="term" value="F:oxidoreductase activity"/>
    <property type="evidence" value="ECO:0007669"/>
    <property type="project" value="UniProtKB-KW"/>
</dbReference>
<proteinExistence type="inferred from homology"/>
<dbReference type="OrthoDB" id="191139at2759"/>
<dbReference type="InterPro" id="IPR036291">
    <property type="entry name" value="NAD(P)-bd_dom_sf"/>
</dbReference>
<evidence type="ECO:0000256" key="1">
    <source>
        <dbReference type="ARBA" id="ARBA00006484"/>
    </source>
</evidence>
<dbReference type="Gene3D" id="3.40.50.720">
    <property type="entry name" value="NAD(P)-binding Rossmann-like Domain"/>
    <property type="match status" value="1"/>
</dbReference>
<name>A0A9W7ZJ78_9FUNG</name>
<evidence type="ECO:0000313" key="3">
    <source>
        <dbReference type="EMBL" id="KAJ1910445.1"/>
    </source>
</evidence>
<dbReference type="PANTHER" id="PTHR24320">
    <property type="entry name" value="RETINOL DEHYDROGENASE"/>
    <property type="match status" value="1"/>
</dbReference>
<keyword evidence="4" id="KW-1185">Reference proteome</keyword>
<comment type="caution">
    <text evidence="3">The sequence shown here is derived from an EMBL/GenBank/DDBJ whole genome shotgun (WGS) entry which is preliminary data.</text>
</comment>
<dbReference type="PANTHER" id="PTHR24320:SF148">
    <property type="entry name" value="NAD(P)-BINDING ROSSMANN-FOLD SUPERFAMILY PROTEIN"/>
    <property type="match status" value="1"/>
</dbReference>
<gene>
    <name evidence="3" type="ORF">IWQ60_010655</name>
</gene>
<evidence type="ECO:0000313" key="4">
    <source>
        <dbReference type="Proteomes" id="UP001150569"/>
    </source>
</evidence>
<accession>A0A9W7ZJ78</accession>
<evidence type="ECO:0000256" key="2">
    <source>
        <dbReference type="ARBA" id="ARBA00023002"/>
    </source>
</evidence>
<reference evidence="3" key="1">
    <citation type="submission" date="2022-07" db="EMBL/GenBank/DDBJ databases">
        <title>Phylogenomic reconstructions and comparative analyses of Kickxellomycotina fungi.</title>
        <authorList>
            <person name="Reynolds N.K."/>
            <person name="Stajich J.E."/>
            <person name="Barry K."/>
            <person name="Grigoriev I.V."/>
            <person name="Crous P."/>
            <person name="Smith M.E."/>
        </authorList>
    </citation>
    <scope>NUCLEOTIDE SEQUENCE</scope>
    <source>
        <strain evidence="3">RSA 861</strain>
    </source>
</reference>